<evidence type="ECO:0000256" key="2">
    <source>
        <dbReference type="SAM" id="MobiDB-lite"/>
    </source>
</evidence>
<accession>A0AAD3HEL2</accession>
<dbReference type="Proteomes" id="UP001054902">
    <property type="component" value="Unassembled WGS sequence"/>
</dbReference>
<evidence type="ECO:0000256" key="1">
    <source>
        <dbReference type="SAM" id="Coils"/>
    </source>
</evidence>
<feature type="region of interest" description="Disordered" evidence="2">
    <location>
        <begin position="200"/>
        <end position="266"/>
    </location>
</feature>
<reference evidence="3 4" key="1">
    <citation type="journal article" date="2021" name="Sci. Rep.">
        <title>The genome of the diatom Chaetoceros tenuissimus carries an ancient integrated fragment of an extant virus.</title>
        <authorList>
            <person name="Hongo Y."/>
            <person name="Kimura K."/>
            <person name="Takaki Y."/>
            <person name="Yoshida Y."/>
            <person name="Baba S."/>
            <person name="Kobayashi G."/>
            <person name="Nagasaki K."/>
            <person name="Hano T."/>
            <person name="Tomaru Y."/>
        </authorList>
    </citation>
    <scope>NUCLEOTIDE SEQUENCE [LARGE SCALE GENOMIC DNA]</scope>
    <source>
        <strain evidence="3 4">NIES-3715</strain>
    </source>
</reference>
<feature type="compositionally biased region" description="Basic residues" evidence="2">
    <location>
        <begin position="141"/>
        <end position="162"/>
    </location>
</feature>
<name>A0AAD3HEL2_9STRA</name>
<feature type="coiled-coil region" evidence="1">
    <location>
        <begin position="307"/>
        <end position="348"/>
    </location>
</feature>
<keyword evidence="1" id="KW-0175">Coiled coil</keyword>
<sequence length="380" mass="43177">MDQAAKLLIEEIAKGEGDSVNSLLKLKPSDAQKDLSIPSSSIYIAGVLLLSKKYTLDTFKHPYSNEIQLQYQNLQNLYNEKLPNKDGQLKVYQLSPRIIPTIDQLSLMQKDFNRKVQDLDKKAKSIAAKLISEDKTEKHSNSRHAKMNSKKKYLVAARKQRAKSNNEDSQLEESANMNDDKESTPVSESLQDLMKMQITSDSGNEIPEEDGTWSIVSKKKNATADDKEDNNRSTEEKSNESTLTDSVSKKRINSTPETTNDLQDDLLATESKRILSEGDTAKDLDKRDTIQDSSNKSHNIFVESSKVQVDKNGIMKLQSRIKELELELNEKDKEIRKMKETYDDQIQALQMRLYISETRLKTHQDALQQHIHIVASNTSS</sequence>
<gene>
    <name evidence="3" type="ORF">CTEN210_17513</name>
</gene>
<proteinExistence type="predicted"/>
<keyword evidence="4" id="KW-1185">Reference proteome</keyword>
<dbReference type="AlphaFoldDB" id="A0AAD3HEL2"/>
<feature type="compositionally biased region" description="Basic and acidic residues" evidence="2">
    <location>
        <begin position="222"/>
        <end position="239"/>
    </location>
</feature>
<evidence type="ECO:0000313" key="4">
    <source>
        <dbReference type="Proteomes" id="UP001054902"/>
    </source>
</evidence>
<comment type="caution">
    <text evidence="3">The sequence shown here is derived from an EMBL/GenBank/DDBJ whole genome shotgun (WGS) entry which is preliminary data.</text>
</comment>
<protein>
    <submittedName>
        <fullName evidence="3">Uncharacterized protein</fullName>
    </submittedName>
</protein>
<feature type="region of interest" description="Disordered" evidence="2">
    <location>
        <begin position="132"/>
        <end position="188"/>
    </location>
</feature>
<dbReference type="EMBL" id="BLLK01000069">
    <property type="protein sequence ID" value="GFH61037.1"/>
    <property type="molecule type" value="Genomic_DNA"/>
</dbReference>
<organism evidence="3 4">
    <name type="scientific">Chaetoceros tenuissimus</name>
    <dbReference type="NCBI Taxonomy" id="426638"/>
    <lineage>
        <taxon>Eukaryota</taxon>
        <taxon>Sar</taxon>
        <taxon>Stramenopiles</taxon>
        <taxon>Ochrophyta</taxon>
        <taxon>Bacillariophyta</taxon>
        <taxon>Coscinodiscophyceae</taxon>
        <taxon>Chaetocerotophycidae</taxon>
        <taxon>Chaetocerotales</taxon>
        <taxon>Chaetocerotaceae</taxon>
        <taxon>Chaetoceros</taxon>
    </lineage>
</organism>
<evidence type="ECO:0000313" key="3">
    <source>
        <dbReference type="EMBL" id="GFH61037.1"/>
    </source>
</evidence>